<keyword evidence="9" id="KW-1185">Reference proteome</keyword>
<evidence type="ECO:0000256" key="6">
    <source>
        <dbReference type="RuleBase" id="RU361157"/>
    </source>
</evidence>
<dbReference type="STRING" id="137658.SAMN05216186_102212"/>
<sequence>MSTPESAFGAASRLGPGAYWECLRGIVVREWLRFVQQRSRFLSALVRPLLWLLVFAAGFRAALGIAIIEPYDTYITYETYIVPGLACMILLFNGMQGSLSMVYDREMGSMRVLLTSPLPRGFLLCGKLLATALISLLQVYAFLAIAWFYGVQPPVAGLLAALPALLLVALLLSALGLLLSNGIRQLENFAGVMNFVIFPLFFLSSALYPLWKMREASEWLYWICALNPFSHAVELVRFALYERLNGLALAVCLGLTLVFAVLAVLSFNPQHAALRRAA</sequence>
<dbReference type="GO" id="GO:0043190">
    <property type="term" value="C:ATP-binding cassette (ABC) transporter complex"/>
    <property type="evidence" value="ECO:0007669"/>
    <property type="project" value="InterPro"/>
</dbReference>
<dbReference type="OrthoDB" id="9255971at2"/>
<dbReference type="PIRSF" id="PIRSF006648">
    <property type="entry name" value="DrrB"/>
    <property type="match status" value="1"/>
</dbReference>
<keyword evidence="3 6" id="KW-0812">Transmembrane</keyword>
<evidence type="ECO:0000313" key="8">
    <source>
        <dbReference type="EMBL" id="SDJ64770.1"/>
    </source>
</evidence>
<dbReference type="Pfam" id="PF01061">
    <property type="entry name" value="ABC2_membrane"/>
    <property type="match status" value="1"/>
</dbReference>
<evidence type="ECO:0000256" key="3">
    <source>
        <dbReference type="ARBA" id="ARBA00022692"/>
    </source>
</evidence>
<gene>
    <name evidence="8" type="ORF">SAMN05216186_102212</name>
</gene>
<keyword evidence="6" id="KW-0813">Transport</keyword>
<reference evidence="8 9" key="1">
    <citation type="submission" date="2016-10" db="EMBL/GenBank/DDBJ databases">
        <authorList>
            <person name="de Groot N.N."/>
        </authorList>
    </citation>
    <scope>NUCLEOTIDE SEQUENCE [LARGE SCALE GENOMIC DNA]</scope>
    <source>
        <strain evidence="8 9">JCM 21544</strain>
    </source>
</reference>
<dbReference type="GO" id="GO:0140359">
    <property type="term" value="F:ABC-type transporter activity"/>
    <property type="evidence" value="ECO:0007669"/>
    <property type="project" value="InterPro"/>
</dbReference>
<protein>
    <recommendedName>
        <fullName evidence="6">Transport permease protein</fullName>
    </recommendedName>
</protein>
<dbReference type="PANTHER" id="PTHR43077:SF10">
    <property type="entry name" value="TRANSPORT PERMEASE PROTEIN"/>
    <property type="match status" value="1"/>
</dbReference>
<dbReference type="InterPro" id="IPR000412">
    <property type="entry name" value="ABC_2_transport"/>
</dbReference>
<keyword evidence="5 6" id="KW-0472">Membrane</keyword>
<feature type="domain" description="ABC transmembrane type-2" evidence="7">
    <location>
        <begin position="39"/>
        <end position="270"/>
    </location>
</feature>
<feature type="transmembrane region" description="Helical" evidence="6">
    <location>
        <begin position="49"/>
        <end position="68"/>
    </location>
</feature>
<dbReference type="PANTHER" id="PTHR43077">
    <property type="entry name" value="TRANSPORT PERMEASE YVFS-RELATED"/>
    <property type="match status" value="1"/>
</dbReference>
<dbReference type="RefSeq" id="WP_084334996.1">
    <property type="nucleotide sequence ID" value="NZ_CBKZNZ010000010.1"/>
</dbReference>
<dbReference type="PROSITE" id="PS51012">
    <property type="entry name" value="ABC_TM2"/>
    <property type="match status" value="1"/>
</dbReference>
<evidence type="ECO:0000259" key="7">
    <source>
        <dbReference type="PROSITE" id="PS51012"/>
    </source>
</evidence>
<keyword evidence="6" id="KW-1003">Cell membrane</keyword>
<feature type="transmembrane region" description="Helical" evidence="6">
    <location>
        <begin position="80"/>
        <end position="103"/>
    </location>
</feature>
<organism evidence="8 9">
    <name type="scientific">Pseudomonas indica</name>
    <dbReference type="NCBI Taxonomy" id="137658"/>
    <lineage>
        <taxon>Bacteria</taxon>
        <taxon>Pseudomonadati</taxon>
        <taxon>Pseudomonadota</taxon>
        <taxon>Gammaproteobacteria</taxon>
        <taxon>Pseudomonadales</taxon>
        <taxon>Pseudomonadaceae</taxon>
        <taxon>Pseudomonas</taxon>
    </lineage>
</organism>
<evidence type="ECO:0000256" key="5">
    <source>
        <dbReference type="ARBA" id="ARBA00023136"/>
    </source>
</evidence>
<comment type="subcellular location">
    <subcellularLocation>
        <location evidence="6">Cell inner membrane</location>
        <topology evidence="6">Multi-pass membrane protein</topology>
    </subcellularLocation>
    <subcellularLocation>
        <location evidence="1">Membrane</location>
        <topology evidence="1">Multi-pass membrane protein</topology>
    </subcellularLocation>
</comment>
<feature type="transmembrane region" description="Helical" evidence="6">
    <location>
        <begin position="247"/>
        <end position="267"/>
    </location>
</feature>
<evidence type="ECO:0000313" key="9">
    <source>
        <dbReference type="Proteomes" id="UP000198706"/>
    </source>
</evidence>
<dbReference type="Proteomes" id="UP000198706">
    <property type="component" value="Unassembled WGS sequence"/>
</dbReference>
<evidence type="ECO:0000256" key="4">
    <source>
        <dbReference type="ARBA" id="ARBA00022989"/>
    </source>
</evidence>
<feature type="transmembrane region" description="Helical" evidence="6">
    <location>
        <begin position="155"/>
        <end position="179"/>
    </location>
</feature>
<dbReference type="InterPro" id="IPR022403">
    <property type="entry name" value="Alc_ABC_transptr_permease"/>
</dbReference>
<dbReference type="EMBL" id="FNFD01000002">
    <property type="protein sequence ID" value="SDJ64770.1"/>
    <property type="molecule type" value="Genomic_DNA"/>
</dbReference>
<dbReference type="InterPro" id="IPR047817">
    <property type="entry name" value="ABC2_TM_bact-type"/>
</dbReference>
<dbReference type="AlphaFoldDB" id="A0A1G8VHZ6"/>
<evidence type="ECO:0000256" key="2">
    <source>
        <dbReference type="ARBA" id="ARBA00007783"/>
    </source>
</evidence>
<comment type="similarity">
    <text evidence="2 6">Belongs to the ABC-2 integral membrane protein family.</text>
</comment>
<proteinExistence type="inferred from homology"/>
<dbReference type="PRINTS" id="PR00164">
    <property type="entry name" value="ABC2TRNSPORT"/>
</dbReference>
<accession>A0A1G8VHZ6</accession>
<dbReference type="NCBIfam" id="TIGR03861">
    <property type="entry name" value="phenyl_ABC_PedC"/>
    <property type="match status" value="1"/>
</dbReference>
<evidence type="ECO:0000256" key="1">
    <source>
        <dbReference type="ARBA" id="ARBA00004141"/>
    </source>
</evidence>
<dbReference type="InterPro" id="IPR013525">
    <property type="entry name" value="ABC2_TM"/>
</dbReference>
<feature type="transmembrane region" description="Helical" evidence="6">
    <location>
        <begin position="124"/>
        <end position="149"/>
    </location>
</feature>
<dbReference type="InterPro" id="IPR051328">
    <property type="entry name" value="T7SS_ABC-Transporter"/>
</dbReference>
<feature type="transmembrane region" description="Helical" evidence="6">
    <location>
        <begin position="191"/>
        <end position="211"/>
    </location>
</feature>
<keyword evidence="4 6" id="KW-1133">Transmembrane helix</keyword>
<name>A0A1G8VHZ6_9PSED</name>